<dbReference type="EMBL" id="AFHG01000059">
    <property type="protein sequence ID" value="EGK69849.1"/>
    <property type="molecule type" value="Genomic_DNA"/>
</dbReference>
<accession>F5RHL7</accession>
<sequence>MTDRLNDLEARISLMDDLLDALNRTVFDQQRAIEALQLQLKHVYAQVQGMQPAERADAQQDIPPHY</sequence>
<dbReference type="AlphaFoldDB" id="F5RHL7"/>
<comment type="caution">
    <text evidence="2">The sequence shown here is derived from an EMBL/GenBank/DDBJ whole genome shotgun (WGS) entry which is preliminary data.</text>
</comment>
<dbReference type="PANTHER" id="PTHR36508:SF1">
    <property type="entry name" value="PROTEIN SLYX"/>
    <property type="match status" value="1"/>
</dbReference>
<dbReference type="Pfam" id="PF04102">
    <property type="entry name" value="SlyX"/>
    <property type="match status" value="1"/>
</dbReference>
<organism evidence="2 3">
    <name type="scientific">Methyloversatilis universalis (strain ATCC BAA-1314 / DSM 25237 / JCM 13912 / CCUG 52030 / FAM5)</name>
    <dbReference type="NCBI Taxonomy" id="1000565"/>
    <lineage>
        <taxon>Bacteria</taxon>
        <taxon>Pseudomonadati</taxon>
        <taxon>Pseudomonadota</taxon>
        <taxon>Betaproteobacteria</taxon>
        <taxon>Nitrosomonadales</taxon>
        <taxon>Sterolibacteriaceae</taxon>
        <taxon>Methyloversatilis</taxon>
    </lineage>
</organism>
<dbReference type="Proteomes" id="UP000005019">
    <property type="component" value="Unassembled WGS sequence"/>
</dbReference>
<dbReference type="PANTHER" id="PTHR36508">
    <property type="entry name" value="PROTEIN SLYX"/>
    <property type="match status" value="1"/>
</dbReference>
<dbReference type="eggNOG" id="COG2900">
    <property type="taxonomic scope" value="Bacteria"/>
</dbReference>
<name>F5RHL7_METUF</name>
<dbReference type="Gene3D" id="1.20.5.300">
    <property type="match status" value="1"/>
</dbReference>
<reference evidence="2 3" key="1">
    <citation type="journal article" date="2011" name="J. Bacteriol.">
        <title>Genome sequence of Methyloversatilis universalis FAM5T, a methylotrophic representative of the order Rhodocyclales.</title>
        <authorList>
            <person name="Kittichotirat W."/>
            <person name="Good N.M."/>
            <person name="Hall R."/>
            <person name="Bringel F."/>
            <person name="Lajus A."/>
            <person name="Medigue C."/>
            <person name="Smalley N.E."/>
            <person name="Beck D."/>
            <person name="Bumgarner R."/>
            <person name="Vuilleumier S."/>
            <person name="Kalyuzhnaya M.G."/>
        </authorList>
    </citation>
    <scope>NUCLEOTIDE SEQUENCE [LARGE SCALE GENOMIC DNA]</scope>
    <source>
        <strain evidence="3">ATCC BAA-1314 / JCM 13912 / FAM5</strain>
    </source>
</reference>
<dbReference type="RefSeq" id="WP_008064462.1">
    <property type="nucleotide sequence ID" value="NZ_AFHG01000059.1"/>
</dbReference>
<keyword evidence="1" id="KW-0175">Coiled coil</keyword>
<feature type="coiled-coil region" evidence="1">
    <location>
        <begin position="5"/>
        <end position="39"/>
    </location>
</feature>
<evidence type="ECO:0000313" key="2">
    <source>
        <dbReference type="EMBL" id="EGK69849.1"/>
    </source>
</evidence>
<keyword evidence="3" id="KW-1185">Reference proteome</keyword>
<dbReference type="STRING" id="1000565.METUNv1_03815"/>
<evidence type="ECO:0000256" key="1">
    <source>
        <dbReference type="SAM" id="Coils"/>
    </source>
</evidence>
<dbReference type="OrthoDB" id="5297107at2"/>
<proteinExistence type="predicted"/>
<dbReference type="InterPro" id="IPR007236">
    <property type="entry name" value="SlyX"/>
</dbReference>
<protein>
    <submittedName>
        <fullName evidence="2">SlyX protein</fullName>
    </submittedName>
</protein>
<gene>
    <name evidence="2" type="ORF">METUNv1_03815</name>
</gene>
<evidence type="ECO:0000313" key="3">
    <source>
        <dbReference type="Proteomes" id="UP000005019"/>
    </source>
</evidence>